<comment type="caution">
    <text evidence="2">The sequence shown here is derived from an EMBL/GenBank/DDBJ whole genome shotgun (WGS) entry which is preliminary data.</text>
</comment>
<feature type="transmembrane region" description="Helical" evidence="1">
    <location>
        <begin position="105"/>
        <end position="130"/>
    </location>
</feature>
<sequence>MSIIFYLKLYALTVPVFFAIDMLWLGVVAKGFYRRKLGFILSPNINWTAAITFYLVFIAGILIFAVRPAVNSNSWVQAVVFGALFGFFTYATYDLTNLATIKNWPLIIVVVDILWGMCLCTLTALLSFTISRWLV</sequence>
<gene>
    <name evidence="2" type="ORF">JW984_06625</name>
</gene>
<reference evidence="2" key="1">
    <citation type="journal article" date="2021" name="Environ. Microbiol.">
        <title>Genomic characterization of three novel Desulfobacterota classes expand the metabolic and phylogenetic diversity of the phylum.</title>
        <authorList>
            <person name="Murphy C.L."/>
            <person name="Biggerstaff J."/>
            <person name="Eichhorn A."/>
            <person name="Ewing E."/>
            <person name="Shahan R."/>
            <person name="Soriano D."/>
            <person name="Stewart S."/>
            <person name="VanMol K."/>
            <person name="Walker R."/>
            <person name="Walters P."/>
            <person name="Elshahed M.S."/>
            <person name="Youssef N.H."/>
        </authorList>
    </citation>
    <scope>NUCLEOTIDE SEQUENCE</scope>
    <source>
        <strain evidence="2">Zod_Metabat.24</strain>
    </source>
</reference>
<evidence type="ECO:0000313" key="3">
    <source>
        <dbReference type="Proteomes" id="UP000809273"/>
    </source>
</evidence>
<dbReference type="AlphaFoldDB" id="A0A9D8KE89"/>
<dbReference type="EMBL" id="JAFGIX010000032">
    <property type="protein sequence ID" value="MBN1572857.1"/>
    <property type="molecule type" value="Genomic_DNA"/>
</dbReference>
<organism evidence="2 3">
    <name type="scientific">Candidatus Zymogenus saltonus</name>
    <dbReference type="NCBI Taxonomy" id="2844893"/>
    <lineage>
        <taxon>Bacteria</taxon>
        <taxon>Deltaproteobacteria</taxon>
        <taxon>Candidatus Zymogenia</taxon>
        <taxon>Candidatus Zymogeniales</taxon>
        <taxon>Candidatus Zymogenaceae</taxon>
        <taxon>Candidatus Zymogenus</taxon>
    </lineage>
</organism>
<dbReference type="Proteomes" id="UP000809273">
    <property type="component" value="Unassembled WGS sequence"/>
</dbReference>
<name>A0A9D8KE89_9DELT</name>
<evidence type="ECO:0000256" key="1">
    <source>
        <dbReference type="SAM" id="Phobius"/>
    </source>
</evidence>
<keyword evidence="1" id="KW-0472">Membrane</keyword>
<keyword evidence="1" id="KW-1133">Transmembrane helix</keyword>
<keyword evidence="1" id="KW-0812">Transmembrane</keyword>
<dbReference type="InterPro" id="IPR018687">
    <property type="entry name" value="DUF2177_membr"/>
</dbReference>
<evidence type="ECO:0000313" key="2">
    <source>
        <dbReference type="EMBL" id="MBN1572857.1"/>
    </source>
</evidence>
<dbReference type="Pfam" id="PF09945">
    <property type="entry name" value="DUF2177"/>
    <property type="match status" value="1"/>
</dbReference>
<feature type="transmembrane region" description="Helical" evidence="1">
    <location>
        <begin position="45"/>
        <end position="69"/>
    </location>
</feature>
<protein>
    <submittedName>
        <fullName evidence="2">DUF2177 family protein</fullName>
    </submittedName>
</protein>
<accession>A0A9D8KE89</accession>
<reference evidence="2" key="2">
    <citation type="submission" date="2021-01" db="EMBL/GenBank/DDBJ databases">
        <authorList>
            <person name="Hahn C.R."/>
            <person name="Youssef N.H."/>
            <person name="Elshahed M."/>
        </authorList>
    </citation>
    <scope>NUCLEOTIDE SEQUENCE</scope>
    <source>
        <strain evidence="2">Zod_Metabat.24</strain>
    </source>
</reference>
<feature type="transmembrane region" description="Helical" evidence="1">
    <location>
        <begin position="12"/>
        <end position="33"/>
    </location>
</feature>
<feature type="transmembrane region" description="Helical" evidence="1">
    <location>
        <begin position="75"/>
        <end position="93"/>
    </location>
</feature>
<proteinExistence type="predicted"/>